<dbReference type="GO" id="GO:0002953">
    <property type="term" value="F:5'-deoxynucleotidase activity"/>
    <property type="evidence" value="ECO:0007669"/>
    <property type="project" value="InterPro"/>
</dbReference>
<comment type="caution">
    <text evidence="4">The sequence shown here is derived from an EMBL/GenBank/DDBJ whole genome shotgun (WGS) entry which is preliminary data.</text>
</comment>
<evidence type="ECO:0000259" key="3">
    <source>
        <dbReference type="Pfam" id="PF13023"/>
    </source>
</evidence>
<dbReference type="GO" id="GO:0005737">
    <property type="term" value="C:cytoplasm"/>
    <property type="evidence" value="ECO:0007669"/>
    <property type="project" value="TreeGrafter"/>
</dbReference>
<accession>A0A395W9K8</accession>
<dbReference type="GeneID" id="66578593"/>
<evidence type="ECO:0000313" key="5">
    <source>
        <dbReference type="Proteomes" id="UP000265489"/>
    </source>
</evidence>
<dbReference type="Pfam" id="PF13023">
    <property type="entry name" value="HD_3"/>
    <property type="match status" value="1"/>
</dbReference>
<evidence type="ECO:0000313" key="4">
    <source>
        <dbReference type="EMBL" id="RGU93788.1"/>
    </source>
</evidence>
<evidence type="ECO:0000256" key="1">
    <source>
        <dbReference type="ARBA" id="ARBA00022723"/>
    </source>
</evidence>
<gene>
    <name evidence="4" type="ORF">DWW32_01900</name>
</gene>
<dbReference type="Proteomes" id="UP000265489">
    <property type="component" value="Unassembled WGS sequence"/>
</dbReference>
<protein>
    <submittedName>
        <fullName evidence="4">HD domain-containing protein</fullName>
    </submittedName>
</protein>
<dbReference type="GO" id="GO:0046872">
    <property type="term" value="F:metal ion binding"/>
    <property type="evidence" value="ECO:0007669"/>
    <property type="project" value="UniProtKB-KW"/>
</dbReference>
<organism evidence="4 5">
    <name type="scientific">Holdemanella biformis</name>
    <dbReference type="NCBI Taxonomy" id="1735"/>
    <lineage>
        <taxon>Bacteria</taxon>
        <taxon>Bacillati</taxon>
        <taxon>Bacillota</taxon>
        <taxon>Erysipelotrichia</taxon>
        <taxon>Erysipelotrichales</taxon>
        <taxon>Erysipelotrichaceae</taxon>
        <taxon>Holdemanella</taxon>
    </lineage>
</organism>
<keyword evidence="2" id="KW-0378">Hydrolase</keyword>
<evidence type="ECO:0000256" key="2">
    <source>
        <dbReference type="ARBA" id="ARBA00022801"/>
    </source>
</evidence>
<keyword evidence="1" id="KW-0479">Metal-binding</keyword>
<dbReference type="EMBL" id="QRYQ01000002">
    <property type="protein sequence ID" value="RGU93788.1"/>
    <property type="molecule type" value="Genomic_DNA"/>
</dbReference>
<name>A0A395W9K8_9FIRM</name>
<proteinExistence type="predicted"/>
<sequence length="195" mass="23090">MERIEKQMEFILEIDKEKQIKRKTLQSNGKDFEDDAQHAWHMAIMTLLLNEYANEEIDVLKTISMLLIHDLVEIDAGDTYAYDSKGLKTQSTREAKAANRIFNLLPEDQAKKMFDLWNEFEERKTAEAKFARVLDNFQPVMLNAATDGRMWVENGVHLEQILKRNEKTHEGSEVLWKYMYEHFIIPNVEKKRIKR</sequence>
<dbReference type="PANTHER" id="PTHR11845">
    <property type="entry name" value="5'-DEOXYNUCLEOTIDASE HDDC2"/>
    <property type="match status" value="1"/>
</dbReference>
<dbReference type="PANTHER" id="PTHR11845:SF13">
    <property type="entry name" value="5'-DEOXYNUCLEOTIDASE HDDC2"/>
    <property type="match status" value="1"/>
</dbReference>
<dbReference type="InterPro" id="IPR006674">
    <property type="entry name" value="HD_domain"/>
</dbReference>
<dbReference type="AlphaFoldDB" id="A0A395W9K8"/>
<dbReference type="RefSeq" id="WP_118324563.1">
    <property type="nucleotide sequence ID" value="NZ_JAJFOZ010000007.1"/>
</dbReference>
<reference evidence="4 5" key="1">
    <citation type="submission" date="2018-08" db="EMBL/GenBank/DDBJ databases">
        <title>A genome reference for cultivated species of the human gut microbiota.</title>
        <authorList>
            <person name="Zou Y."/>
            <person name="Xue W."/>
            <person name="Luo G."/>
        </authorList>
    </citation>
    <scope>NUCLEOTIDE SEQUENCE [LARGE SCALE GENOMIC DNA]</scope>
    <source>
        <strain evidence="4 5">AF15-20</strain>
    </source>
</reference>
<feature type="domain" description="HD" evidence="3">
    <location>
        <begin position="14"/>
        <end position="176"/>
    </location>
</feature>
<dbReference type="Gene3D" id="1.10.3210.10">
    <property type="entry name" value="Hypothetical protein af1432"/>
    <property type="match status" value="1"/>
</dbReference>
<dbReference type="SUPFAM" id="SSF109604">
    <property type="entry name" value="HD-domain/PDEase-like"/>
    <property type="match status" value="1"/>
</dbReference>
<dbReference type="InterPro" id="IPR039356">
    <property type="entry name" value="YfbR/HDDC2"/>
</dbReference>